<dbReference type="InterPro" id="IPR029000">
    <property type="entry name" value="Cyclophilin-like_dom_sf"/>
</dbReference>
<dbReference type="PANTHER" id="PTHR45625:SF6">
    <property type="entry name" value="SPLICEOSOME-ASSOCIATED PROTEIN CWC27 HOMOLOG"/>
    <property type="match status" value="1"/>
</dbReference>
<dbReference type="GO" id="GO:0071013">
    <property type="term" value="C:catalytic step 2 spliceosome"/>
    <property type="evidence" value="ECO:0007669"/>
    <property type="project" value="TreeGrafter"/>
</dbReference>
<feature type="compositionally biased region" description="Basic and acidic residues" evidence="5">
    <location>
        <begin position="160"/>
        <end position="176"/>
    </location>
</feature>
<evidence type="ECO:0000259" key="6">
    <source>
        <dbReference type="PROSITE" id="PS50072"/>
    </source>
</evidence>
<dbReference type="InParanoid" id="C4Y2G5"/>
<name>C4Y2G5_CLAL4</name>
<dbReference type="Proteomes" id="UP000007703">
    <property type="component" value="Unassembled WGS sequence"/>
</dbReference>
<feature type="domain" description="PPIase cyclophilin-type" evidence="6">
    <location>
        <begin position="16"/>
        <end position="149"/>
    </location>
</feature>
<dbReference type="PROSITE" id="PS50072">
    <property type="entry name" value="CSA_PPIASE_2"/>
    <property type="match status" value="1"/>
</dbReference>
<dbReference type="Pfam" id="PF00160">
    <property type="entry name" value="Pro_isomerase"/>
    <property type="match status" value="1"/>
</dbReference>
<feature type="compositionally biased region" description="Basic and acidic residues" evidence="5">
    <location>
        <begin position="205"/>
        <end position="253"/>
    </location>
</feature>
<keyword evidence="3" id="KW-0539">Nucleus</keyword>
<gene>
    <name evidence="7" type="ORF">CLUG_02728</name>
</gene>
<dbReference type="OrthoDB" id="442970at2759"/>
<dbReference type="InterPro" id="IPR044666">
    <property type="entry name" value="Cyclophilin_A-like"/>
</dbReference>
<dbReference type="Gene3D" id="2.40.100.10">
    <property type="entry name" value="Cyclophilin-like"/>
    <property type="match status" value="1"/>
</dbReference>
<reference evidence="7 8" key="1">
    <citation type="journal article" date="2009" name="Nature">
        <title>Evolution of pathogenicity and sexual reproduction in eight Candida genomes.</title>
        <authorList>
            <person name="Butler G."/>
            <person name="Rasmussen M.D."/>
            <person name="Lin M.F."/>
            <person name="Santos M.A."/>
            <person name="Sakthikumar S."/>
            <person name="Munro C.A."/>
            <person name="Rheinbay E."/>
            <person name="Grabherr M."/>
            <person name="Forche A."/>
            <person name="Reedy J.L."/>
            <person name="Agrafioti I."/>
            <person name="Arnaud M.B."/>
            <person name="Bates S."/>
            <person name="Brown A.J."/>
            <person name="Brunke S."/>
            <person name="Costanzo M.C."/>
            <person name="Fitzpatrick D.A."/>
            <person name="de Groot P.W."/>
            <person name="Harris D."/>
            <person name="Hoyer L.L."/>
            <person name="Hube B."/>
            <person name="Klis F.M."/>
            <person name="Kodira C."/>
            <person name="Lennard N."/>
            <person name="Logue M.E."/>
            <person name="Martin R."/>
            <person name="Neiman A.M."/>
            <person name="Nikolaou E."/>
            <person name="Quail M.A."/>
            <person name="Quinn J."/>
            <person name="Santos M.C."/>
            <person name="Schmitzberger F.F."/>
            <person name="Sherlock G."/>
            <person name="Shah P."/>
            <person name="Silverstein K.A."/>
            <person name="Skrzypek M.S."/>
            <person name="Soll D."/>
            <person name="Staggs R."/>
            <person name="Stansfield I."/>
            <person name="Stumpf M.P."/>
            <person name="Sudbery P.E."/>
            <person name="Srikantha T."/>
            <person name="Zeng Q."/>
            <person name="Berman J."/>
            <person name="Berriman M."/>
            <person name="Heitman J."/>
            <person name="Gow N.A."/>
            <person name="Lorenz M.C."/>
            <person name="Birren B.W."/>
            <person name="Kellis M."/>
            <person name="Cuomo C.A."/>
        </authorList>
    </citation>
    <scope>NUCLEOTIDE SEQUENCE [LARGE SCALE GENOMIC DNA]</scope>
    <source>
        <strain evidence="7 8">ATCC 42720</strain>
    </source>
</reference>
<feature type="compositionally biased region" description="Basic and acidic residues" evidence="5">
    <location>
        <begin position="260"/>
        <end position="313"/>
    </location>
</feature>
<feature type="region of interest" description="Disordered" evidence="5">
    <location>
        <begin position="205"/>
        <end position="335"/>
    </location>
</feature>
<evidence type="ECO:0000256" key="2">
    <source>
        <dbReference type="ARBA" id="ARBA00004123"/>
    </source>
</evidence>
<evidence type="ECO:0000256" key="5">
    <source>
        <dbReference type="SAM" id="MobiDB-lite"/>
    </source>
</evidence>
<dbReference type="STRING" id="306902.C4Y2G5"/>
<comment type="subcellular location">
    <subcellularLocation>
        <location evidence="2">Nucleus</location>
    </subcellularLocation>
</comment>
<dbReference type="VEuPathDB" id="FungiDB:CLUG_02728"/>
<comment type="similarity">
    <text evidence="4">Belongs to the cyclophilin-type PPIase family. CWC27 subfamily.</text>
</comment>
<dbReference type="AlphaFoldDB" id="C4Y2G5"/>
<dbReference type="FunCoup" id="C4Y2G5">
    <property type="interactions" value="1088"/>
</dbReference>
<accession>C4Y2G5</accession>
<dbReference type="KEGG" id="clu:CLUG_02728"/>
<proteinExistence type="inferred from homology"/>
<organism evidence="7 8">
    <name type="scientific">Clavispora lusitaniae (strain ATCC 42720)</name>
    <name type="common">Yeast</name>
    <name type="synonym">Candida lusitaniae</name>
    <dbReference type="NCBI Taxonomy" id="306902"/>
    <lineage>
        <taxon>Eukaryota</taxon>
        <taxon>Fungi</taxon>
        <taxon>Dikarya</taxon>
        <taxon>Ascomycota</taxon>
        <taxon>Saccharomycotina</taxon>
        <taxon>Pichiomycetes</taxon>
        <taxon>Metschnikowiaceae</taxon>
        <taxon>Clavispora</taxon>
    </lineage>
</organism>
<dbReference type="SUPFAM" id="SSF50891">
    <property type="entry name" value="Cyclophilin-like"/>
    <property type="match status" value="1"/>
</dbReference>
<dbReference type="GO" id="GO:0003755">
    <property type="term" value="F:peptidyl-prolyl cis-trans isomerase activity"/>
    <property type="evidence" value="ECO:0007669"/>
    <property type="project" value="UniProtKB-EC"/>
</dbReference>
<evidence type="ECO:0000256" key="3">
    <source>
        <dbReference type="ARBA" id="ARBA00023242"/>
    </source>
</evidence>
<sequence length="354" mass="39789">MEIPPTARIVLSTTKGRISIELFAKETPTACKKFLSNLVNGDYNNATFTPQENSIQVDPVAGGEPFAPEFHSRLRFSVRGCVGLLRSDQYASAEGFFITTQPAPELNNRHVMIGRVTGDSFYNVMKIHDGEKGPDGAPLYPAKVTGVEVEEAYFEDLGRREKRQEEEMHEKNDKPAPRKRKRVALSFDEDEDVEDTGFVMRSAHEALRKGGNKGDKNERQKGESEAKSETETIEKNNEKPDTVETEKADREETGNADTEETGKADAEESVKAGTEETEKVDTEETEKVDTEETEKANIEETEKVDTEEARESADVSQNKVQRKKGPMDPTDPLIDIERDDITFAQLQAHRFVWR</sequence>
<dbReference type="InterPro" id="IPR002130">
    <property type="entry name" value="Cyclophilin-type_PPIase_dom"/>
</dbReference>
<feature type="region of interest" description="Disordered" evidence="5">
    <location>
        <begin position="160"/>
        <end position="187"/>
    </location>
</feature>
<dbReference type="GeneID" id="8498056"/>
<dbReference type="HOGENOM" id="CLU_012062_14_0_1"/>
<evidence type="ECO:0000256" key="1">
    <source>
        <dbReference type="ARBA" id="ARBA00000971"/>
    </source>
</evidence>
<dbReference type="PANTHER" id="PTHR45625">
    <property type="entry name" value="PEPTIDYL-PROLYL CIS-TRANS ISOMERASE-RELATED"/>
    <property type="match status" value="1"/>
</dbReference>
<dbReference type="OMA" id="RNTWFIT"/>
<protein>
    <recommendedName>
        <fullName evidence="6">PPIase cyclophilin-type domain-containing protein</fullName>
    </recommendedName>
</protein>
<evidence type="ECO:0000256" key="4">
    <source>
        <dbReference type="ARBA" id="ARBA00038509"/>
    </source>
</evidence>
<comment type="catalytic activity">
    <reaction evidence="1">
        <text>[protein]-peptidylproline (omega=180) = [protein]-peptidylproline (omega=0)</text>
        <dbReference type="Rhea" id="RHEA:16237"/>
        <dbReference type="Rhea" id="RHEA-COMP:10747"/>
        <dbReference type="Rhea" id="RHEA-COMP:10748"/>
        <dbReference type="ChEBI" id="CHEBI:83833"/>
        <dbReference type="ChEBI" id="CHEBI:83834"/>
        <dbReference type="EC" id="5.2.1.8"/>
    </reaction>
</comment>
<evidence type="ECO:0000313" key="8">
    <source>
        <dbReference type="Proteomes" id="UP000007703"/>
    </source>
</evidence>
<evidence type="ECO:0000313" key="7">
    <source>
        <dbReference type="EMBL" id="EEQ38602.1"/>
    </source>
</evidence>
<dbReference type="EMBL" id="CH408078">
    <property type="protein sequence ID" value="EEQ38602.1"/>
    <property type="molecule type" value="Genomic_DNA"/>
</dbReference>